<dbReference type="Gene3D" id="3.40.640.10">
    <property type="entry name" value="Type I PLP-dependent aspartate aminotransferase-like (Major domain)"/>
    <property type="match status" value="1"/>
</dbReference>
<dbReference type="CDD" id="cd07377">
    <property type="entry name" value="WHTH_GntR"/>
    <property type="match status" value="1"/>
</dbReference>
<feature type="domain" description="HTH gntR-type" evidence="6">
    <location>
        <begin position="8"/>
        <end position="76"/>
    </location>
</feature>
<dbReference type="CDD" id="cd00609">
    <property type="entry name" value="AAT_like"/>
    <property type="match status" value="1"/>
</dbReference>
<accession>A0AAJ6B863</accession>
<dbReference type="GO" id="GO:0003677">
    <property type="term" value="F:DNA binding"/>
    <property type="evidence" value="ECO:0007669"/>
    <property type="project" value="UniProtKB-KW"/>
</dbReference>
<keyword evidence="5" id="KW-0804">Transcription</keyword>
<keyword evidence="7" id="KW-0808">Transferase</keyword>
<dbReference type="GO" id="GO:0008483">
    <property type="term" value="F:transaminase activity"/>
    <property type="evidence" value="ECO:0007669"/>
    <property type="project" value="UniProtKB-KW"/>
</dbReference>
<dbReference type="InterPro" id="IPR000524">
    <property type="entry name" value="Tscrpt_reg_HTH_GntR"/>
</dbReference>
<evidence type="ECO:0000256" key="5">
    <source>
        <dbReference type="ARBA" id="ARBA00023163"/>
    </source>
</evidence>
<dbReference type="SUPFAM" id="SSF53383">
    <property type="entry name" value="PLP-dependent transferases"/>
    <property type="match status" value="1"/>
</dbReference>
<keyword evidence="2" id="KW-0663">Pyridoxal phosphate</keyword>
<evidence type="ECO:0000256" key="3">
    <source>
        <dbReference type="ARBA" id="ARBA00023015"/>
    </source>
</evidence>
<keyword evidence="7" id="KW-0032">Aminotransferase</keyword>
<dbReference type="InterPro" id="IPR051446">
    <property type="entry name" value="HTH_trans_reg/aminotransferase"/>
</dbReference>
<gene>
    <name evidence="7" type="ORF">P0Y49_07665</name>
</gene>
<dbReference type="EMBL" id="CP119313">
    <property type="protein sequence ID" value="WEK21015.1"/>
    <property type="molecule type" value="Genomic_DNA"/>
</dbReference>
<dbReference type="InterPro" id="IPR015424">
    <property type="entry name" value="PyrdxlP-dep_Trfase"/>
</dbReference>
<dbReference type="SMART" id="SM00345">
    <property type="entry name" value="HTH_GNTR"/>
    <property type="match status" value="1"/>
</dbReference>
<protein>
    <submittedName>
        <fullName evidence="7">PLP-dependent aminotransferase family protein</fullName>
    </submittedName>
</protein>
<evidence type="ECO:0000259" key="6">
    <source>
        <dbReference type="PROSITE" id="PS50949"/>
    </source>
</evidence>
<evidence type="ECO:0000256" key="4">
    <source>
        <dbReference type="ARBA" id="ARBA00023125"/>
    </source>
</evidence>
<proteinExistence type="inferred from homology"/>
<comment type="similarity">
    <text evidence="1">In the C-terminal section; belongs to the class-I pyridoxal-phosphate-dependent aminotransferase family.</text>
</comment>
<dbReference type="InterPro" id="IPR015421">
    <property type="entry name" value="PyrdxlP-dep_Trfase_major"/>
</dbReference>
<name>A0AAJ6B863_9SPHI</name>
<dbReference type="PROSITE" id="PS50949">
    <property type="entry name" value="HTH_GNTR"/>
    <property type="match status" value="1"/>
</dbReference>
<dbReference type="GO" id="GO:0003700">
    <property type="term" value="F:DNA-binding transcription factor activity"/>
    <property type="evidence" value="ECO:0007669"/>
    <property type="project" value="InterPro"/>
</dbReference>
<keyword evidence="3" id="KW-0805">Transcription regulation</keyword>
<dbReference type="AlphaFoldDB" id="A0AAJ6B863"/>
<reference evidence="7" key="1">
    <citation type="submission" date="2023-03" db="EMBL/GenBank/DDBJ databases">
        <title>Andean soil-derived lignocellulolytic bacterial consortium as a source of novel taxa and putative plastic-active enzymes.</title>
        <authorList>
            <person name="Diaz-Garcia L."/>
            <person name="Chuvochina M."/>
            <person name="Feuerriegel G."/>
            <person name="Bunk B."/>
            <person name="Sproer C."/>
            <person name="Streit W.R."/>
            <person name="Rodriguez L.M."/>
            <person name="Overmann J."/>
            <person name="Jimenez D.J."/>
        </authorList>
    </citation>
    <scope>NUCLEOTIDE SEQUENCE</scope>
    <source>
        <strain evidence="7">MAG 3858</strain>
    </source>
</reference>
<dbReference type="Proteomes" id="UP001214530">
    <property type="component" value="Chromosome"/>
</dbReference>
<dbReference type="Pfam" id="PF00392">
    <property type="entry name" value="GntR"/>
    <property type="match status" value="1"/>
</dbReference>
<dbReference type="Gene3D" id="1.10.10.10">
    <property type="entry name" value="Winged helix-like DNA-binding domain superfamily/Winged helix DNA-binding domain"/>
    <property type="match status" value="1"/>
</dbReference>
<evidence type="ECO:0000313" key="7">
    <source>
        <dbReference type="EMBL" id="WEK21015.1"/>
    </source>
</evidence>
<dbReference type="InterPro" id="IPR036390">
    <property type="entry name" value="WH_DNA-bd_sf"/>
</dbReference>
<dbReference type="Gene3D" id="3.90.1150.10">
    <property type="entry name" value="Aspartate Aminotransferase, domain 1"/>
    <property type="match status" value="1"/>
</dbReference>
<dbReference type="SUPFAM" id="SSF46785">
    <property type="entry name" value="Winged helix' DNA-binding domain"/>
    <property type="match status" value="1"/>
</dbReference>
<dbReference type="InterPro" id="IPR004839">
    <property type="entry name" value="Aminotransferase_I/II_large"/>
</dbReference>
<evidence type="ECO:0000313" key="8">
    <source>
        <dbReference type="Proteomes" id="UP001214530"/>
    </source>
</evidence>
<sequence length="476" mass="54005">MSVQMKKESLYLKIAKVMEEQIATETLKLGDKLPSIRTVQKLYNVSINTAKQAYMELESKSLIEPRAKSGYFVSKASMRKFPLPSIGKLKSSDQEKDPEDLISKVFNTFNDKTITHFSLGVPDKSMLPIAKLNKGVIDAVRRINDDWTSYEPVQGSINFRRTVAKWSLVLEGKLTEDDIVTTSGTMNAIFNCLMAVTKPGDTVAIESPVYFGIVQIIKSLGLKAIEIPTHPITGVDLEAIKKVLPQLNACCFISNFSNPLGCLMPDEHKIELVRMLTEHNIPLIEDDLYGNLFFGATRPKPCKAFDEAGIVLWCGSVSKTLAPGYRVGWVAPGKYKVKIIRQKLLQTISTPTLYQEVIADFMEHGRYDHHLRMLRSKLYTNCLKFQRAIEEYFPYNTKISQPQGGFMLWLELDQKIDTAELFDMAIKQKISFAPGRMFTQYNQYNNCLRLNYALEWNDKVDADLKRLGRIIKAMIA</sequence>
<dbReference type="Pfam" id="PF00155">
    <property type="entry name" value="Aminotran_1_2"/>
    <property type="match status" value="1"/>
</dbReference>
<dbReference type="InterPro" id="IPR015422">
    <property type="entry name" value="PyrdxlP-dep_Trfase_small"/>
</dbReference>
<organism evidence="7 8">
    <name type="scientific">Candidatus Pedobacter colombiensis</name>
    <dbReference type="NCBI Taxonomy" id="3121371"/>
    <lineage>
        <taxon>Bacteria</taxon>
        <taxon>Pseudomonadati</taxon>
        <taxon>Bacteroidota</taxon>
        <taxon>Sphingobacteriia</taxon>
        <taxon>Sphingobacteriales</taxon>
        <taxon>Sphingobacteriaceae</taxon>
        <taxon>Pedobacter</taxon>
    </lineage>
</organism>
<evidence type="ECO:0000256" key="1">
    <source>
        <dbReference type="ARBA" id="ARBA00005384"/>
    </source>
</evidence>
<evidence type="ECO:0000256" key="2">
    <source>
        <dbReference type="ARBA" id="ARBA00022898"/>
    </source>
</evidence>
<dbReference type="PANTHER" id="PTHR46577:SF2">
    <property type="entry name" value="TRANSCRIPTIONAL REGULATORY PROTEIN"/>
    <property type="match status" value="1"/>
</dbReference>
<dbReference type="InterPro" id="IPR036388">
    <property type="entry name" value="WH-like_DNA-bd_sf"/>
</dbReference>
<dbReference type="GO" id="GO:0030170">
    <property type="term" value="F:pyridoxal phosphate binding"/>
    <property type="evidence" value="ECO:0007669"/>
    <property type="project" value="InterPro"/>
</dbReference>
<keyword evidence="4" id="KW-0238">DNA-binding</keyword>
<dbReference type="PANTHER" id="PTHR46577">
    <property type="entry name" value="HTH-TYPE TRANSCRIPTIONAL REGULATORY PROTEIN GABR"/>
    <property type="match status" value="1"/>
</dbReference>